<evidence type="ECO:0000259" key="2">
    <source>
        <dbReference type="Pfam" id="PF11716"/>
    </source>
</evidence>
<dbReference type="InterPro" id="IPR017520">
    <property type="entry name" value="CHP03086"/>
</dbReference>
<evidence type="ECO:0000313" key="4">
    <source>
        <dbReference type="Proteomes" id="UP000272474"/>
    </source>
</evidence>
<dbReference type="EMBL" id="RBAL01000013">
    <property type="protein sequence ID" value="RKN39526.1"/>
    <property type="molecule type" value="Genomic_DNA"/>
</dbReference>
<dbReference type="Pfam" id="PF11716">
    <property type="entry name" value="MDMPI_N"/>
    <property type="match status" value="1"/>
</dbReference>
<dbReference type="Gene3D" id="1.20.120.450">
    <property type="entry name" value="dinb family like domain"/>
    <property type="match status" value="1"/>
</dbReference>
<dbReference type="Proteomes" id="UP000272474">
    <property type="component" value="Unassembled WGS sequence"/>
</dbReference>
<feature type="region of interest" description="Disordered" evidence="1">
    <location>
        <begin position="167"/>
        <end position="188"/>
    </location>
</feature>
<accession>A0A3A9YWC5</accession>
<dbReference type="GO" id="GO:0046872">
    <property type="term" value="F:metal ion binding"/>
    <property type="evidence" value="ECO:0007669"/>
    <property type="project" value="InterPro"/>
</dbReference>
<name>A0A3A9YWC5_9ACTN</name>
<protein>
    <submittedName>
        <fullName evidence="3">TIGR03086 family protein</fullName>
    </submittedName>
</protein>
<dbReference type="SUPFAM" id="SSF109854">
    <property type="entry name" value="DinB/YfiT-like putative metalloenzymes"/>
    <property type="match status" value="1"/>
</dbReference>
<comment type="caution">
    <text evidence="3">The sequence shown here is derived from an EMBL/GenBank/DDBJ whole genome shotgun (WGS) entry which is preliminary data.</text>
</comment>
<dbReference type="InterPro" id="IPR017517">
    <property type="entry name" value="Maleyloyr_isom"/>
</dbReference>
<dbReference type="InterPro" id="IPR024344">
    <property type="entry name" value="MDMPI_metal-binding"/>
</dbReference>
<feature type="domain" description="Mycothiol-dependent maleylpyruvate isomerase metal-binding" evidence="2">
    <location>
        <begin position="20"/>
        <end position="143"/>
    </location>
</feature>
<dbReference type="NCBIfam" id="TIGR03083">
    <property type="entry name" value="maleylpyruvate isomerase family mycothiol-dependent enzyme"/>
    <property type="match status" value="1"/>
</dbReference>
<dbReference type="NCBIfam" id="TIGR03086">
    <property type="entry name" value="TIGR03086 family metal-binding protein"/>
    <property type="match status" value="1"/>
</dbReference>
<reference evidence="3 4" key="1">
    <citation type="journal article" date="2014" name="Int. J. Syst. Evol. Microbiol.">
        <title>Streptomyces hoynatensis sp. nov., isolated from deep marine sediment.</title>
        <authorList>
            <person name="Veyisoglu A."/>
            <person name="Sahin N."/>
        </authorList>
    </citation>
    <scope>NUCLEOTIDE SEQUENCE [LARGE SCALE GENOMIC DNA]</scope>
    <source>
        <strain evidence="3 4">KCTC 29097</strain>
    </source>
</reference>
<evidence type="ECO:0000256" key="1">
    <source>
        <dbReference type="SAM" id="MobiDB-lite"/>
    </source>
</evidence>
<dbReference type="AlphaFoldDB" id="A0A3A9YWC5"/>
<evidence type="ECO:0000313" key="3">
    <source>
        <dbReference type="EMBL" id="RKN39526.1"/>
    </source>
</evidence>
<gene>
    <name evidence="3" type="ORF">D7294_21320</name>
</gene>
<sequence length="209" mass="21859">MVRAMTETSVTSMDPRPVYEQAADYLGALVAAVRPDQLDGPTPCAGWTVRDLLSHLVAATEGIAVLGETGTAPGGSGMMSAAQIADDGWGAALAAARAHLSAVWADDTKLDEVFQLPWGPKFPGRVTLAIPVFEAVVHGWDLARATGGQRRPEPGPVRFAEAVAGQFAPAGERDGRRPFGPVQTAPAEADAQDRLAAFLGRPHDWSPAA</sequence>
<organism evidence="3 4">
    <name type="scientific">Streptomyces hoynatensis</name>
    <dbReference type="NCBI Taxonomy" id="1141874"/>
    <lineage>
        <taxon>Bacteria</taxon>
        <taxon>Bacillati</taxon>
        <taxon>Actinomycetota</taxon>
        <taxon>Actinomycetes</taxon>
        <taxon>Kitasatosporales</taxon>
        <taxon>Streptomycetaceae</taxon>
        <taxon>Streptomyces</taxon>
    </lineage>
</organism>
<dbReference type="InterPro" id="IPR034660">
    <property type="entry name" value="DinB/YfiT-like"/>
</dbReference>
<keyword evidence="4" id="KW-1185">Reference proteome</keyword>
<proteinExistence type="predicted"/>